<comment type="caution">
    <text evidence="4">The sequence shown here is derived from an EMBL/GenBank/DDBJ whole genome shotgun (WGS) entry which is preliminary data.</text>
</comment>
<dbReference type="Pfam" id="PF00106">
    <property type="entry name" value="adh_short"/>
    <property type="match status" value="1"/>
</dbReference>
<protein>
    <submittedName>
        <fullName evidence="4">SDR family oxidoreductase</fullName>
        <ecNumber evidence="4">1.-.-.-</ecNumber>
    </submittedName>
</protein>
<gene>
    <name evidence="4" type="ORF">AB0I59_35755</name>
</gene>
<dbReference type="Proteomes" id="UP001551675">
    <property type="component" value="Unassembled WGS sequence"/>
</dbReference>
<evidence type="ECO:0000259" key="3">
    <source>
        <dbReference type="SMART" id="SM00822"/>
    </source>
</evidence>
<keyword evidence="4" id="KW-0560">Oxidoreductase</keyword>
<comment type="similarity">
    <text evidence="1 2">Belongs to the short-chain dehydrogenases/reductases (SDR) family.</text>
</comment>
<dbReference type="PANTHER" id="PTHR42760">
    <property type="entry name" value="SHORT-CHAIN DEHYDROGENASES/REDUCTASES FAMILY MEMBER"/>
    <property type="match status" value="1"/>
</dbReference>
<sequence length="248" mass="25213">MNRYDGVKVLITGAGSGIGRATAIRLVSEEAAVFAVDRTEDGLAETVRSASGPGRIVPHVADVTDEPAVVEAVRAAAAELGGIDVLVNVAGIHKTTPIDTLSVEDLHRLFSVNLVGTALFCREALRHLPDRTGVIVNIASSAATQGNPYMTAYSASKGAVLAFSLSLAAEVVGRGIRVVPISPGTVATPLTSGNVIPDGLDARYFGRIRSLLGSAAPEQIAGVIAFAASPDGGYITGAEIRADGGSGA</sequence>
<dbReference type="EC" id="1.-.-.-" evidence="4"/>
<organism evidence="4 5">
    <name type="scientific">Microtetraspora glauca</name>
    <dbReference type="NCBI Taxonomy" id="1996"/>
    <lineage>
        <taxon>Bacteria</taxon>
        <taxon>Bacillati</taxon>
        <taxon>Actinomycetota</taxon>
        <taxon>Actinomycetes</taxon>
        <taxon>Streptosporangiales</taxon>
        <taxon>Streptosporangiaceae</taxon>
        <taxon>Microtetraspora</taxon>
    </lineage>
</organism>
<dbReference type="InterPro" id="IPR036291">
    <property type="entry name" value="NAD(P)-bd_dom_sf"/>
</dbReference>
<evidence type="ECO:0000256" key="2">
    <source>
        <dbReference type="RuleBase" id="RU000363"/>
    </source>
</evidence>
<accession>A0ABV3GRQ5</accession>
<dbReference type="InterPro" id="IPR020904">
    <property type="entry name" value="Sc_DH/Rdtase_CS"/>
</dbReference>
<dbReference type="PROSITE" id="PS00061">
    <property type="entry name" value="ADH_SHORT"/>
    <property type="match status" value="1"/>
</dbReference>
<name>A0ABV3GRQ5_MICGL</name>
<evidence type="ECO:0000313" key="5">
    <source>
        <dbReference type="Proteomes" id="UP001551675"/>
    </source>
</evidence>
<keyword evidence="5" id="KW-1185">Reference proteome</keyword>
<dbReference type="GO" id="GO:0016491">
    <property type="term" value="F:oxidoreductase activity"/>
    <property type="evidence" value="ECO:0007669"/>
    <property type="project" value="UniProtKB-KW"/>
</dbReference>
<dbReference type="InterPro" id="IPR002347">
    <property type="entry name" value="SDR_fam"/>
</dbReference>
<dbReference type="PRINTS" id="PR00081">
    <property type="entry name" value="GDHRDH"/>
</dbReference>
<evidence type="ECO:0000256" key="1">
    <source>
        <dbReference type="ARBA" id="ARBA00006484"/>
    </source>
</evidence>
<evidence type="ECO:0000313" key="4">
    <source>
        <dbReference type="EMBL" id="MEV0973977.1"/>
    </source>
</evidence>
<dbReference type="SMART" id="SM00822">
    <property type="entry name" value="PKS_KR"/>
    <property type="match status" value="1"/>
</dbReference>
<dbReference type="RefSeq" id="WP_061259522.1">
    <property type="nucleotide sequence ID" value="NZ_JBFALK010000026.1"/>
</dbReference>
<dbReference type="SUPFAM" id="SSF51735">
    <property type="entry name" value="NAD(P)-binding Rossmann-fold domains"/>
    <property type="match status" value="1"/>
</dbReference>
<reference evidence="4 5" key="1">
    <citation type="submission" date="2024-06" db="EMBL/GenBank/DDBJ databases">
        <title>The Natural Products Discovery Center: Release of the First 8490 Sequenced Strains for Exploring Actinobacteria Biosynthetic Diversity.</title>
        <authorList>
            <person name="Kalkreuter E."/>
            <person name="Kautsar S.A."/>
            <person name="Yang D."/>
            <person name="Bader C.D."/>
            <person name="Teijaro C.N."/>
            <person name="Fluegel L."/>
            <person name="Davis C.M."/>
            <person name="Simpson J.R."/>
            <person name="Lauterbach L."/>
            <person name="Steele A.D."/>
            <person name="Gui C."/>
            <person name="Meng S."/>
            <person name="Li G."/>
            <person name="Viehrig K."/>
            <person name="Ye F."/>
            <person name="Su P."/>
            <person name="Kiefer A.F."/>
            <person name="Nichols A."/>
            <person name="Cepeda A.J."/>
            <person name="Yan W."/>
            <person name="Fan B."/>
            <person name="Jiang Y."/>
            <person name="Adhikari A."/>
            <person name="Zheng C.-J."/>
            <person name="Schuster L."/>
            <person name="Cowan T.M."/>
            <person name="Smanski M.J."/>
            <person name="Chevrette M.G."/>
            <person name="De Carvalho L.P.S."/>
            <person name="Shen B."/>
        </authorList>
    </citation>
    <scope>NUCLEOTIDE SEQUENCE [LARGE SCALE GENOMIC DNA]</scope>
    <source>
        <strain evidence="4 5">NPDC050100</strain>
    </source>
</reference>
<feature type="domain" description="Ketoreductase" evidence="3">
    <location>
        <begin position="7"/>
        <end position="184"/>
    </location>
</feature>
<proteinExistence type="inferred from homology"/>
<dbReference type="PRINTS" id="PR00080">
    <property type="entry name" value="SDRFAMILY"/>
</dbReference>
<dbReference type="PANTHER" id="PTHR42760:SF50">
    <property type="entry name" value="SHORT-CHAIN DEHYDROGENASE-RELATED"/>
    <property type="match status" value="1"/>
</dbReference>
<dbReference type="EMBL" id="JBFALK010000026">
    <property type="protein sequence ID" value="MEV0973977.1"/>
    <property type="molecule type" value="Genomic_DNA"/>
</dbReference>
<dbReference type="Gene3D" id="3.40.50.720">
    <property type="entry name" value="NAD(P)-binding Rossmann-like Domain"/>
    <property type="match status" value="1"/>
</dbReference>
<dbReference type="CDD" id="cd05233">
    <property type="entry name" value="SDR_c"/>
    <property type="match status" value="1"/>
</dbReference>
<dbReference type="InterPro" id="IPR057326">
    <property type="entry name" value="KR_dom"/>
</dbReference>